<evidence type="ECO:0000259" key="1">
    <source>
        <dbReference type="Pfam" id="PF09588"/>
    </source>
</evidence>
<dbReference type="Gene3D" id="3.90.320.10">
    <property type="match status" value="1"/>
</dbReference>
<accession>A0ABT3MWB8</accession>
<dbReference type="InterPro" id="IPR017482">
    <property type="entry name" value="Lambda-type_endonuclease"/>
</dbReference>
<dbReference type="InterPro" id="IPR011604">
    <property type="entry name" value="PDDEXK-like_dom_sf"/>
</dbReference>
<dbReference type="PANTHER" id="PTHR46609:SF6">
    <property type="entry name" value="EXONUCLEASE, PHAGE-TYPE_RECB, C-TERMINAL DOMAIN-CONTAINING PROTEIN-RELATED"/>
    <property type="match status" value="1"/>
</dbReference>
<reference evidence="2 3" key="1">
    <citation type="submission" date="2022-10" db="EMBL/GenBank/DDBJ databases">
        <title>High-quality genome sequences of two octocoral-associated bacteria, Endozoicomonas euniceicola EF212 and Endozoicomonas gorgoniicola PS125.</title>
        <authorList>
            <person name="Chiou Y.-J."/>
            <person name="Chen Y.-H."/>
        </authorList>
    </citation>
    <scope>NUCLEOTIDE SEQUENCE [LARGE SCALE GENOMIC DNA]</scope>
    <source>
        <strain evidence="2 3">PS125</strain>
    </source>
</reference>
<protein>
    <submittedName>
        <fullName evidence="2">YqaJ viral recombinase family protein</fullName>
    </submittedName>
</protein>
<organism evidence="2 3">
    <name type="scientific">Endozoicomonas gorgoniicola</name>
    <dbReference type="NCBI Taxonomy" id="1234144"/>
    <lineage>
        <taxon>Bacteria</taxon>
        <taxon>Pseudomonadati</taxon>
        <taxon>Pseudomonadota</taxon>
        <taxon>Gammaproteobacteria</taxon>
        <taxon>Oceanospirillales</taxon>
        <taxon>Endozoicomonadaceae</taxon>
        <taxon>Endozoicomonas</taxon>
    </lineage>
</organism>
<dbReference type="EMBL" id="JAPFCC010000001">
    <property type="protein sequence ID" value="MCW7553674.1"/>
    <property type="molecule type" value="Genomic_DNA"/>
</dbReference>
<feature type="domain" description="YqaJ viral recombinase" evidence="1">
    <location>
        <begin position="13"/>
        <end position="153"/>
    </location>
</feature>
<dbReference type="Proteomes" id="UP001209854">
    <property type="component" value="Unassembled WGS sequence"/>
</dbReference>
<proteinExistence type="predicted"/>
<dbReference type="RefSeq" id="WP_262568493.1">
    <property type="nucleotide sequence ID" value="NZ_JAPFCC010000001.1"/>
</dbReference>
<dbReference type="SUPFAM" id="SSF52980">
    <property type="entry name" value="Restriction endonuclease-like"/>
    <property type="match status" value="1"/>
</dbReference>
<dbReference type="InterPro" id="IPR011335">
    <property type="entry name" value="Restrct_endonuc-II-like"/>
</dbReference>
<sequence length="349" mass="40356">MKQVNIEQRSQAWLDWRRCGVSASDAAVILGLSPYKSRWQLWLEKRGSEISSIFKEPDLSANPHVLRGMEQEDDARNQMEQALNDAPLLPVCAEWEQNPVLRASFDGLTRDGVPVELKCPTQKVYDEVKTLKDKSEGYRRAFYQVQFQILVADSQLGWLCFYRQGLPLLPVCIRRDDALIQQLQQEAIDFWNRVEEGDEPDKDPNLDVYVPTEKREQNQWQQLAMAYRQRQKRLDKLKGELDAGKSHQKQLQQQLQQLMGDFKAGEFDGLRVCRSTCSGTVDYQKALESLCQKHNLALPNLELFRRKSRQQVKVTLVDKNRQGRDSTMETIGGDLLVLNQSVSNQSFYF</sequence>
<dbReference type="Pfam" id="PF09588">
    <property type="entry name" value="YqaJ"/>
    <property type="match status" value="1"/>
</dbReference>
<evidence type="ECO:0000313" key="2">
    <source>
        <dbReference type="EMBL" id="MCW7553674.1"/>
    </source>
</evidence>
<dbReference type="InterPro" id="IPR019080">
    <property type="entry name" value="YqaJ_viral_recombinase"/>
</dbReference>
<dbReference type="NCBIfam" id="TIGR03033">
    <property type="entry name" value="phage_rel_nuc"/>
    <property type="match status" value="1"/>
</dbReference>
<dbReference type="PANTHER" id="PTHR46609">
    <property type="entry name" value="EXONUCLEASE, PHAGE-TYPE/RECB, C-TERMINAL DOMAIN-CONTAINING PROTEIN"/>
    <property type="match status" value="1"/>
</dbReference>
<keyword evidence="3" id="KW-1185">Reference proteome</keyword>
<comment type="caution">
    <text evidence="2">The sequence shown here is derived from an EMBL/GenBank/DDBJ whole genome shotgun (WGS) entry which is preliminary data.</text>
</comment>
<name>A0ABT3MWB8_9GAMM</name>
<evidence type="ECO:0000313" key="3">
    <source>
        <dbReference type="Proteomes" id="UP001209854"/>
    </source>
</evidence>
<gene>
    <name evidence="2" type="ORF">NX722_13755</name>
</gene>
<dbReference type="InterPro" id="IPR051703">
    <property type="entry name" value="NF-kappa-B_Signaling_Reg"/>
</dbReference>